<dbReference type="Proteomes" id="UP000436088">
    <property type="component" value="Unassembled WGS sequence"/>
</dbReference>
<dbReference type="GO" id="GO:0006355">
    <property type="term" value="P:regulation of DNA-templated transcription"/>
    <property type="evidence" value="ECO:0007669"/>
    <property type="project" value="InterPro"/>
</dbReference>
<evidence type="ECO:0000313" key="6">
    <source>
        <dbReference type="EMBL" id="KAE8716979.1"/>
    </source>
</evidence>
<evidence type="ECO:0000259" key="5">
    <source>
        <dbReference type="PROSITE" id="PS51005"/>
    </source>
</evidence>
<accession>A0A6A3BQ16</accession>
<dbReference type="Gene3D" id="2.170.150.80">
    <property type="entry name" value="NAC domain"/>
    <property type="match status" value="1"/>
</dbReference>
<dbReference type="InterPro" id="IPR036093">
    <property type="entry name" value="NAC_dom_sf"/>
</dbReference>
<keyword evidence="4" id="KW-0539">Nucleus</keyword>
<protein>
    <recommendedName>
        <fullName evidence="5">NAC domain-containing protein</fullName>
    </recommendedName>
</protein>
<evidence type="ECO:0000256" key="3">
    <source>
        <dbReference type="ARBA" id="ARBA00023163"/>
    </source>
</evidence>
<dbReference type="PANTHER" id="PTHR31719:SF105">
    <property type="entry name" value="NAC DOMAIN-CONTAINING PROTEIN"/>
    <property type="match status" value="1"/>
</dbReference>
<evidence type="ECO:0000313" key="7">
    <source>
        <dbReference type="Proteomes" id="UP000436088"/>
    </source>
</evidence>
<organism evidence="6 7">
    <name type="scientific">Hibiscus syriacus</name>
    <name type="common">Rose of Sharon</name>
    <dbReference type="NCBI Taxonomy" id="106335"/>
    <lineage>
        <taxon>Eukaryota</taxon>
        <taxon>Viridiplantae</taxon>
        <taxon>Streptophyta</taxon>
        <taxon>Embryophyta</taxon>
        <taxon>Tracheophyta</taxon>
        <taxon>Spermatophyta</taxon>
        <taxon>Magnoliopsida</taxon>
        <taxon>eudicotyledons</taxon>
        <taxon>Gunneridae</taxon>
        <taxon>Pentapetalae</taxon>
        <taxon>rosids</taxon>
        <taxon>malvids</taxon>
        <taxon>Malvales</taxon>
        <taxon>Malvaceae</taxon>
        <taxon>Malvoideae</taxon>
        <taxon>Hibiscus</taxon>
    </lineage>
</organism>
<dbReference type="PROSITE" id="PS51005">
    <property type="entry name" value="NAC"/>
    <property type="match status" value="1"/>
</dbReference>
<dbReference type="PANTHER" id="PTHR31719">
    <property type="entry name" value="NAC TRANSCRIPTION FACTOR 56"/>
    <property type="match status" value="1"/>
</dbReference>
<dbReference type="Pfam" id="PF02365">
    <property type="entry name" value="NAM"/>
    <property type="match status" value="1"/>
</dbReference>
<dbReference type="InterPro" id="IPR003441">
    <property type="entry name" value="NAC-dom"/>
</dbReference>
<dbReference type="GO" id="GO:0003677">
    <property type="term" value="F:DNA binding"/>
    <property type="evidence" value="ECO:0007669"/>
    <property type="project" value="UniProtKB-KW"/>
</dbReference>
<gene>
    <name evidence="6" type="ORF">F3Y22_tig00110078pilonHSYRG00025</name>
</gene>
<keyword evidence="2" id="KW-0238">DNA-binding</keyword>
<sequence>MDLPLGFRFHPTDEEIISHYLKPKVSPSSSHQLIPIIADVDIYKFDPWEFPIRPVSGRTSGFSSVRENGSIRTERVRIERPRPVFWKARRPTKGVKTDWMMTEYRLVDGYFVSHRPKGSMELNDWVLCRVSHKGKLSQRVGGRSSDMVTQNTIIEGSDPLTPTSQTTMIPIKLSNVGRCYALWCNKYEYVKLNEMNKNNQWKATTWKQIFEGNDLKLWFLSSPTFQIGWMDSNPRFTVSSASPLIISYPTPFSSPLNRMVEKANFESKRVRLQFVVLFLLQQAISLKLRFLDPRSLRSNKESISILFSTLQLVIGTGFLQHLHHPSHCRAVDWSGLVQRRPM</sequence>
<evidence type="ECO:0000256" key="4">
    <source>
        <dbReference type="ARBA" id="ARBA00023242"/>
    </source>
</evidence>
<dbReference type="SUPFAM" id="SSF101941">
    <property type="entry name" value="NAC domain"/>
    <property type="match status" value="1"/>
</dbReference>
<evidence type="ECO:0000256" key="2">
    <source>
        <dbReference type="ARBA" id="ARBA00023125"/>
    </source>
</evidence>
<dbReference type="AlphaFoldDB" id="A0A6A3BQ16"/>
<keyword evidence="7" id="KW-1185">Reference proteome</keyword>
<keyword evidence="3" id="KW-0804">Transcription</keyword>
<name>A0A6A3BQ16_HIBSY</name>
<feature type="domain" description="NAC" evidence="5">
    <location>
        <begin position="3"/>
        <end position="155"/>
    </location>
</feature>
<dbReference type="EMBL" id="VEPZ02000836">
    <property type="protein sequence ID" value="KAE8716979.1"/>
    <property type="molecule type" value="Genomic_DNA"/>
</dbReference>
<keyword evidence="1" id="KW-0805">Transcription regulation</keyword>
<reference evidence="6" key="1">
    <citation type="submission" date="2019-09" db="EMBL/GenBank/DDBJ databases">
        <title>Draft genome information of white flower Hibiscus syriacus.</title>
        <authorList>
            <person name="Kim Y.-M."/>
        </authorList>
    </citation>
    <scope>NUCLEOTIDE SEQUENCE [LARGE SCALE GENOMIC DNA]</scope>
    <source>
        <strain evidence="6">YM2019G1</strain>
    </source>
</reference>
<comment type="caution">
    <text evidence="6">The sequence shown here is derived from an EMBL/GenBank/DDBJ whole genome shotgun (WGS) entry which is preliminary data.</text>
</comment>
<evidence type="ECO:0000256" key="1">
    <source>
        <dbReference type="ARBA" id="ARBA00023015"/>
    </source>
</evidence>
<proteinExistence type="predicted"/>